<dbReference type="EMBL" id="SLWM01000006">
    <property type="protein sequence ID" value="TCO22814.1"/>
    <property type="molecule type" value="Genomic_DNA"/>
</dbReference>
<name>A0ABY2BJV8_9ACTN</name>
<keyword evidence="2" id="KW-1185">Reference proteome</keyword>
<reference evidence="1 2" key="1">
    <citation type="journal article" date="2015" name="Stand. Genomic Sci.">
        <title>Genomic Encyclopedia of Bacterial and Archaeal Type Strains, Phase III: the genomes of soil and plant-associated and newly described type strains.</title>
        <authorList>
            <person name="Whitman W.B."/>
            <person name="Woyke T."/>
            <person name="Klenk H.P."/>
            <person name="Zhou Y."/>
            <person name="Lilburn T.G."/>
            <person name="Beck B.J."/>
            <person name="De Vos P."/>
            <person name="Vandamme P."/>
            <person name="Eisen J.A."/>
            <person name="Garrity G."/>
            <person name="Hugenholtz P."/>
            <person name="Kyrpides N.C."/>
        </authorList>
    </citation>
    <scope>NUCLEOTIDE SEQUENCE [LARGE SCALE GENOMIC DNA]</scope>
    <source>
        <strain evidence="1 2">VKM Ac-2538</strain>
    </source>
</reference>
<sequence>MNRSRGGIAAISALSAGIAAAQPGRLSTYLRDGLHTSVPLGQNARNELIVRAIRES</sequence>
<evidence type="ECO:0000313" key="2">
    <source>
        <dbReference type="Proteomes" id="UP000295818"/>
    </source>
</evidence>
<organism evidence="1 2">
    <name type="scientific">Kribbella orskensis</name>
    <dbReference type="NCBI Taxonomy" id="2512216"/>
    <lineage>
        <taxon>Bacteria</taxon>
        <taxon>Bacillati</taxon>
        <taxon>Actinomycetota</taxon>
        <taxon>Actinomycetes</taxon>
        <taxon>Propionibacteriales</taxon>
        <taxon>Kribbellaceae</taxon>
        <taxon>Kribbella</taxon>
    </lineage>
</organism>
<comment type="caution">
    <text evidence="1">The sequence shown here is derived from an EMBL/GenBank/DDBJ whole genome shotgun (WGS) entry which is preliminary data.</text>
</comment>
<evidence type="ECO:0000313" key="1">
    <source>
        <dbReference type="EMBL" id="TCO22814.1"/>
    </source>
</evidence>
<dbReference type="RefSeq" id="WP_158292867.1">
    <property type="nucleotide sequence ID" value="NZ_SLWM01000006.1"/>
</dbReference>
<accession>A0ABY2BJV8</accession>
<dbReference type="Proteomes" id="UP000295818">
    <property type="component" value="Unassembled WGS sequence"/>
</dbReference>
<gene>
    <name evidence="1" type="ORF">EV644_106122</name>
</gene>
<proteinExistence type="predicted"/>
<protein>
    <submittedName>
        <fullName evidence="1">Uncharacterized protein</fullName>
    </submittedName>
</protein>